<feature type="transmembrane region" description="Helical" evidence="9">
    <location>
        <begin position="98"/>
        <end position="116"/>
    </location>
</feature>
<dbReference type="PIRSF" id="PIRSF006351">
    <property type="entry name" value="PTS_EIIC-Cellobiose"/>
    <property type="match status" value="1"/>
</dbReference>
<evidence type="ECO:0000256" key="7">
    <source>
        <dbReference type="ARBA" id="ARBA00023136"/>
    </source>
</evidence>
<comment type="subcellular location">
    <subcellularLocation>
        <location evidence="1">Cell membrane</location>
        <topology evidence="1">Multi-pass membrane protein</topology>
    </subcellularLocation>
</comment>
<dbReference type="PANTHER" id="PTHR33989">
    <property type="match status" value="1"/>
</dbReference>
<keyword evidence="7 8" id="KW-0472">Membrane</keyword>
<comment type="function">
    <text evidence="8">The phosphoenolpyruvate-dependent sugar phosphotransferase system (PTS), a major carbohydrate active -transport system, catalyzes the phosphorylation of incoming sugar substrates concomitant with their translocation across the cell membrane.</text>
</comment>
<evidence type="ECO:0000256" key="6">
    <source>
        <dbReference type="ARBA" id="ARBA00022989"/>
    </source>
</evidence>
<dbReference type="EMBL" id="CP063304">
    <property type="protein sequence ID" value="QOV19190.1"/>
    <property type="molecule type" value="Genomic_DNA"/>
</dbReference>
<dbReference type="InterPro" id="IPR004796">
    <property type="entry name" value="PTS_IIC_cello"/>
</dbReference>
<dbReference type="RefSeq" id="WP_193735537.1">
    <property type="nucleotide sequence ID" value="NZ_CP063304.1"/>
</dbReference>
<protein>
    <recommendedName>
        <fullName evidence="8">Permease IIC component</fullName>
    </recommendedName>
</protein>
<keyword evidence="5 9" id="KW-0812">Transmembrane</keyword>
<feature type="transmembrane region" description="Helical" evidence="9">
    <location>
        <begin position="296"/>
        <end position="315"/>
    </location>
</feature>
<feature type="transmembrane region" description="Helical" evidence="9">
    <location>
        <begin position="212"/>
        <end position="235"/>
    </location>
</feature>
<reference evidence="11 12" key="1">
    <citation type="submission" date="2020-10" db="EMBL/GenBank/DDBJ databases">
        <title>Blautia liquoris sp.nov., isolated from the mud in a fermentation cellar used for the production of Chinese strong-flavoured liquor.</title>
        <authorList>
            <person name="Lu L."/>
        </authorList>
    </citation>
    <scope>NUCLEOTIDE SEQUENCE [LARGE SCALE GENOMIC DNA]</scope>
    <source>
        <strain evidence="11 12">LZLJ-3</strain>
    </source>
</reference>
<evidence type="ECO:0000256" key="9">
    <source>
        <dbReference type="SAM" id="Phobius"/>
    </source>
</evidence>
<dbReference type="InterPro" id="IPR051088">
    <property type="entry name" value="PTS_Sugar-EIIC/EIIB"/>
</dbReference>
<dbReference type="InterPro" id="IPR004501">
    <property type="entry name" value="PTS_EIIC_3"/>
</dbReference>
<dbReference type="GO" id="GO:1902815">
    <property type="term" value="P:N,N'-diacetylchitobiose import"/>
    <property type="evidence" value="ECO:0007669"/>
    <property type="project" value="TreeGrafter"/>
</dbReference>
<feature type="transmembrane region" description="Helical" evidence="9">
    <location>
        <begin position="172"/>
        <end position="192"/>
    </location>
</feature>
<dbReference type="GO" id="GO:0005886">
    <property type="term" value="C:plasma membrane"/>
    <property type="evidence" value="ECO:0007669"/>
    <property type="project" value="UniProtKB-SubCell"/>
</dbReference>
<name>A0A7M2RIM0_9FIRM</name>
<dbReference type="GO" id="GO:0009401">
    <property type="term" value="P:phosphoenolpyruvate-dependent sugar phosphotransferase system"/>
    <property type="evidence" value="ECO:0007669"/>
    <property type="project" value="InterPro"/>
</dbReference>
<feature type="transmembrane region" description="Helical" evidence="9">
    <location>
        <begin position="38"/>
        <end position="57"/>
    </location>
</feature>
<dbReference type="InterPro" id="IPR003352">
    <property type="entry name" value="PTS_EIIC"/>
</dbReference>
<evidence type="ECO:0000256" key="1">
    <source>
        <dbReference type="ARBA" id="ARBA00004651"/>
    </source>
</evidence>
<keyword evidence="12" id="KW-1185">Reference proteome</keyword>
<evidence type="ECO:0000256" key="5">
    <source>
        <dbReference type="ARBA" id="ARBA00022692"/>
    </source>
</evidence>
<proteinExistence type="predicted"/>
<dbReference type="KEGG" id="bliq:INP51_14770"/>
<keyword evidence="3 8" id="KW-1003">Cell membrane</keyword>
<evidence type="ECO:0000313" key="12">
    <source>
        <dbReference type="Proteomes" id="UP000593601"/>
    </source>
</evidence>
<accession>A0A7M2RIM0</accession>
<dbReference type="Proteomes" id="UP000593601">
    <property type="component" value="Chromosome"/>
</dbReference>
<feature type="transmembrane region" description="Helical" evidence="9">
    <location>
        <begin position="128"/>
        <end position="151"/>
    </location>
</feature>
<feature type="domain" description="PTS EIIC type-3" evidence="10">
    <location>
        <begin position="8"/>
        <end position="392"/>
    </location>
</feature>
<dbReference type="PANTHER" id="PTHR33989:SF4">
    <property type="entry name" value="PTS SYSTEM N,N'-DIACETYLCHITOBIOSE-SPECIFIC EIIC COMPONENT"/>
    <property type="match status" value="1"/>
</dbReference>
<keyword evidence="2 8" id="KW-0813">Transport</keyword>
<dbReference type="AlphaFoldDB" id="A0A7M2RIM0"/>
<dbReference type="GO" id="GO:0008982">
    <property type="term" value="F:protein-N(PI)-phosphohistidine-sugar phosphotransferase activity"/>
    <property type="evidence" value="ECO:0007669"/>
    <property type="project" value="UniProtKB-UniRule"/>
</dbReference>
<keyword evidence="6 9" id="KW-1133">Transmembrane helix</keyword>
<evidence type="ECO:0000256" key="4">
    <source>
        <dbReference type="ARBA" id="ARBA00022597"/>
    </source>
</evidence>
<evidence type="ECO:0000313" key="11">
    <source>
        <dbReference type="EMBL" id="QOV19190.1"/>
    </source>
</evidence>
<evidence type="ECO:0000256" key="3">
    <source>
        <dbReference type="ARBA" id="ARBA00022475"/>
    </source>
</evidence>
<dbReference type="Pfam" id="PF02378">
    <property type="entry name" value="PTS_EIIC"/>
    <property type="match status" value="1"/>
</dbReference>
<evidence type="ECO:0000259" key="10">
    <source>
        <dbReference type="PROSITE" id="PS51105"/>
    </source>
</evidence>
<gene>
    <name evidence="11" type="ORF">INP51_14770</name>
</gene>
<dbReference type="PROSITE" id="PS51105">
    <property type="entry name" value="PTS_EIIC_TYPE_3"/>
    <property type="match status" value="1"/>
</dbReference>
<evidence type="ECO:0000256" key="2">
    <source>
        <dbReference type="ARBA" id="ARBA00022448"/>
    </source>
</evidence>
<organism evidence="11 12">
    <name type="scientific">Blautia liquoris</name>
    <dbReference type="NCBI Taxonomy" id="2779518"/>
    <lineage>
        <taxon>Bacteria</taxon>
        <taxon>Bacillati</taxon>
        <taxon>Bacillota</taxon>
        <taxon>Clostridia</taxon>
        <taxon>Lachnospirales</taxon>
        <taxon>Lachnospiraceae</taxon>
        <taxon>Blautia</taxon>
    </lineage>
</organism>
<evidence type="ECO:0000256" key="8">
    <source>
        <dbReference type="PIRNR" id="PIRNR006351"/>
    </source>
</evidence>
<keyword evidence="4 8" id="KW-0762">Sugar transport</keyword>
<feature type="transmembrane region" description="Helical" evidence="9">
    <location>
        <begin position="374"/>
        <end position="393"/>
    </location>
</feature>
<feature type="transmembrane region" description="Helical" evidence="9">
    <location>
        <begin position="266"/>
        <end position="284"/>
    </location>
</feature>
<feature type="transmembrane region" description="Helical" evidence="9">
    <location>
        <begin position="69"/>
        <end position="86"/>
    </location>
</feature>
<sequence length="406" mass="45201">MKKLLSWLENSFAPKMNKMNSNLWVVTIKDSINQTMPLIFLGSAFCMLTLPGDIFNLEWWPNFWVPNGWTMGMISLMISFLVPFNLMEKSKLRQSRIIAGISGVILFAITITPQLVLDEAVGFSHSAFGAGGMFIAIITGIITGVIMKAFGRFSFFKEDSVIPDFVRTWFDQMLPVATVVVLGWVVVDILKFDFYNVILAIFSPLKAVTETFWGFVLIELIIVALYSMGISAWILTPILTPIQMAAIEANIAGAAVNVFTTSYLYSYIRIGGAGSTLALAIMMCRSKSTKLKSLGRAGIVPSIFNINEPIVFGAIAWNPILMIPMCLNSVACSSIALLFTKVIPFAKIPDILFQMWYCPYPIVTWLATSGSIPSVILICVIFVVTILIWYPFFKIYERQCLAEESK</sequence>